<feature type="domain" description="BHLH" evidence="7">
    <location>
        <begin position="75"/>
        <end position="124"/>
    </location>
</feature>
<dbReference type="GO" id="GO:0003677">
    <property type="term" value="F:DNA binding"/>
    <property type="evidence" value="ECO:0007669"/>
    <property type="project" value="UniProtKB-KW"/>
</dbReference>
<dbReference type="Pfam" id="PF00010">
    <property type="entry name" value="HLH"/>
    <property type="match status" value="1"/>
</dbReference>
<feature type="compositionally biased region" description="Basic and acidic residues" evidence="6">
    <location>
        <begin position="40"/>
        <end position="65"/>
    </location>
</feature>
<comment type="subcellular location">
    <subcellularLocation>
        <location evidence="1">Nucleus</location>
    </subcellularLocation>
</comment>
<protein>
    <recommendedName>
        <fullName evidence="7">BHLH domain-containing protein</fullName>
    </recommendedName>
</protein>
<evidence type="ECO:0000313" key="9">
    <source>
        <dbReference type="Proteomes" id="UP000030689"/>
    </source>
</evidence>
<feature type="region of interest" description="Disordered" evidence="6">
    <location>
        <begin position="40"/>
        <end position="69"/>
    </location>
</feature>
<proteinExistence type="predicted"/>
<dbReference type="PANTHER" id="PTHR45855:SF30">
    <property type="entry name" value="TRANSCRIPTION FACTOR BHLH109"/>
    <property type="match status" value="1"/>
</dbReference>
<dbReference type="Gene3D" id="4.10.280.10">
    <property type="entry name" value="Helix-loop-helix DNA-binding domain"/>
    <property type="match status" value="1"/>
</dbReference>
<keyword evidence="9" id="KW-1185">Reference proteome</keyword>
<dbReference type="GO" id="GO:0005634">
    <property type="term" value="C:nucleus"/>
    <property type="evidence" value="ECO:0007669"/>
    <property type="project" value="UniProtKB-SubCell"/>
</dbReference>
<accession>V4MB79</accession>
<sequence>MEINNSKEDISQKEICSLSHLISSLSSEDQNELNPLQEIFRSHSSEPKDDVTKNIDQRDKRDHCNKSNRATKRYRSMEYRVMMEKKRRQLIRDKVDILQAMTPYCAKSDLATKLEGIVEYMKSLKHQRDIMSKAYTESAGYMSPFYAAQAPCMAPPYTTPWCYYAPGIPMMPHQNIPFNPLFRQFTSQTHDKAPPDLTQ</sequence>
<evidence type="ECO:0000256" key="5">
    <source>
        <dbReference type="ARBA" id="ARBA00023242"/>
    </source>
</evidence>
<dbReference type="InterPro" id="IPR036638">
    <property type="entry name" value="HLH_DNA-bd_sf"/>
</dbReference>
<keyword evidence="3" id="KW-0238">DNA-binding</keyword>
<gene>
    <name evidence="8" type="ORF">EUTSA_v10019164mg</name>
</gene>
<keyword evidence="5" id="KW-0539">Nucleus</keyword>
<dbReference type="OMA" id="HKEGTHE"/>
<keyword evidence="2" id="KW-0805">Transcription regulation</keyword>
<dbReference type="PANTHER" id="PTHR45855">
    <property type="entry name" value="TRANSCRIPTION FACTOR PIF1-RELATED"/>
    <property type="match status" value="1"/>
</dbReference>
<dbReference type="SMART" id="SM00353">
    <property type="entry name" value="HLH"/>
    <property type="match status" value="1"/>
</dbReference>
<evidence type="ECO:0000313" key="8">
    <source>
        <dbReference type="EMBL" id="ESQ28451.1"/>
    </source>
</evidence>
<evidence type="ECO:0000256" key="3">
    <source>
        <dbReference type="ARBA" id="ARBA00023125"/>
    </source>
</evidence>
<dbReference type="InterPro" id="IPR011598">
    <property type="entry name" value="bHLH_dom"/>
</dbReference>
<name>V4MB79_EUTSA</name>
<dbReference type="Proteomes" id="UP000030689">
    <property type="component" value="Unassembled WGS sequence"/>
</dbReference>
<organism evidence="8 9">
    <name type="scientific">Eutrema salsugineum</name>
    <name type="common">Saltwater cress</name>
    <name type="synonym">Sisymbrium salsugineum</name>
    <dbReference type="NCBI Taxonomy" id="72664"/>
    <lineage>
        <taxon>Eukaryota</taxon>
        <taxon>Viridiplantae</taxon>
        <taxon>Streptophyta</taxon>
        <taxon>Embryophyta</taxon>
        <taxon>Tracheophyta</taxon>
        <taxon>Spermatophyta</taxon>
        <taxon>Magnoliopsida</taxon>
        <taxon>eudicotyledons</taxon>
        <taxon>Gunneridae</taxon>
        <taxon>Pentapetalae</taxon>
        <taxon>rosids</taxon>
        <taxon>malvids</taxon>
        <taxon>Brassicales</taxon>
        <taxon>Brassicaceae</taxon>
        <taxon>Eutremeae</taxon>
        <taxon>Eutrema</taxon>
    </lineage>
</organism>
<dbReference type="OrthoDB" id="1094724at2759"/>
<reference evidence="8 9" key="1">
    <citation type="journal article" date="2013" name="Front. Plant Sci.">
        <title>The Reference Genome of the Halophytic Plant Eutrema salsugineum.</title>
        <authorList>
            <person name="Yang R."/>
            <person name="Jarvis D.E."/>
            <person name="Chen H."/>
            <person name="Beilstein M.A."/>
            <person name="Grimwood J."/>
            <person name="Jenkins J."/>
            <person name="Shu S."/>
            <person name="Prochnik S."/>
            <person name="Xin M."/>
            <person name="Ma C."/>
            <person name="Schmutz J."/>
            <person name="Wing R.A."/>
            <person name="Mitchell-Olds T."/>
            <person name="Schumaker K.S."/>
            <person name="Wang X."/>
        </authorList>
    </citation>
    <scope>NUCLEOTIDE SEQUENCE [LARGE SCALE GENOMIC DNA]</scope>
</reference>
<dbReference type="EMBL" id="KI517953">
    <property type="protein sequence ID" value="ESQ28451.1"/>
    <property type="molecule type" value="Genomic_DNA"/>
</dbReference>
<evidence type="ECO:0000256" key="4">
    <source>
        <dbReference type="ARBA" id="ARBA00023163"/>
    </source>
</evidence>
<keyword evidence="4" id="KW-0804">Transcription</keyword>
<dbReference type="PROSITE" id="PS50888">
    <property type="entry name" value="BHLH"/>
    <property type="match status" value="1"/>
</dbReference>
<evidence type="ECO:0000256" key="1">
    <source>
        <dbReference type="ARBA" id="ARBA00004123"/>
    </source>
</evidence>
<dbReference type="GO" id="GO:0046983">
    <property type="term" value="F:protein dimerization activity"/>
    <property type="evidence" value="ECO:0007669"/>
    <property type="project" value="InterPro"/>
</dbReference>
<dbReference type="InterPro" id="IPR031066">
    <property type="entry name" value="bHLH_ALC-like_plant"/>
</dbReference>
<evidence type="ECO:0000256" key="2">
    <source>
        <dbReference type="ARBA" id="ARBA00023015"/>
    </source>
</evidence>
<dbReference type="STRING" id="72664.V4MB79"/>
<evidence type="ECO:0000259" key="7">
    <source>
        <dbReference type="PROSITE" id="PS50888"/>
    </source>
</evidence>
<dbReference type="SUPFAM" id="SSF47459">
    <property type="entry name" value="HLH, helix-loop-helix DNA-binding domain"/>
    <property type="match status" value="1"/>
</dbReference>
<dbReference type="AlphaFoldDB" id="V4MB79"/>
<evidence type="ECO:0000256" key="6">
    <source>
        <dbReference type="SAM" id="MobiDB-lite"/>
    </source>
</evidence>
<dbReference type="Gramene" id="ESQ28451">
    <property type="protein sequence ID" value="ESQ28451"/>
    <property type="gene ID" value="EUTSA_v10019164mg"/>
</dbReference>